<sequence length="432" mass="48020">MAGGYVPVRATVKHVQEAELPKETLKVVILNGGFSAQLTHDIVVDTISTRLNKKATDAKSGAGGDAKRLGSHTSILRGRLGKEYVNAGLVKVNNTTFLEHLFIMLRKCERLHLPRDLFIVGNDSVRTPMDEWCSESDVSFPVANIVYNGLVEDTRAQQSDVADLALAIDTFDLAACQCPLLVITADQIFFQDFHFTRILEHSVVRNKDVVATYNLTPGQVVADPNGAPIVTLLGDQNVAMGKIKSVALDQMVDTGRALAPIMCLHRSTVSMVRGFRDEERCQTLHELFKAIVEKKGGEECYVIDLGFGRFDCITLESLRYCEEFQLFYTAQKLVLNRSLRTQDTDSNVDFKTSPSRRPDAPKRMNQLLGYGDMLPDMTKAVQTFIKIHFEERTAALSGKMNTLTPSNFYQTEYTRNTPAVKPRPAPLGRSLG</sequence>
<name>A0A7S0SYY9_9CHLO</name>
<proteinExistence type="predicted"/>
<gene>
    <name evidence="2" type="ORF">MANT1106_LOCUS19893</name>
</gene>
<organism evidence="2">
    <name type="scientific">Mantoniella antarctica</name>
    <dbReference type="NCBI Taxonomy" id="81844"/>
    <lineage>
        <taxon>Eukaryota</taxon>
        <taxon>Viridiplantae</taxon>
        <taxon>Chlorophyta</taxon>
        <taxon>Mamiellophyceae</taxon>
        <taxon>Mamiellales</taxon>
        <taxon>Mamiellaceae</taxon>
        <taxon>Mantoniella</taxon>
    </lineage>
</organism>
<protein>
    <recommendedName>
        <fullName evidence="3">Nucleotidyl transferase domain-containing protein</fullName>
    </recommendedName>
</protein>
<evidence type="ECO:0000256" key="1">
    <source>
        <dbReference type="SAM" id="MobiDB-lite"/>
    </source>
</evidence>
<evidence type="ECO:0000313" key="2">
    <source>
        <dbReference type="EMBL" id="CAD8720681.1"/>
    </source>
</evidence>
<accession>A0A7S0SYY9</accession>
<feature type="compositionally biased region" description="Polar residues" evidence="1">
    <location>
        <begin position="344"/>
        <end position="355"/>
    </location>
</feature>
<feature type="region of interest" description="Disordered" evidence="1">
    <location>
        <begin position="344"/>
        <end position="363"/>
    </location>
</feature>
<reference evidence="2" key="1">
    <citation type="submission" date="2021-01" db="EMBL/GenBank/DDBJ databases">
        <authorList>
            <person name="Corre E."/>
            <person name="Pelletier E."/>
            <person name="Niang G."/>
            <person name="Scheremetjew M."/>
            <person name="Finn R."/>
            <person name="Kale V."/>
            <person name="Holt S."/>
            <person name="Cochrane G."/>
            <person name="Meng A."/>
            <person name="Brown T."/>
            <person name="Cohen L."/>
        </authorList>
    </citation>
    <scope>NUCLEOTIDE SEQUENCE</scope>
    <source>
        <strain evidence="2">SL-175</strain>
    </source>
</reference>
<dbReference type="EMBL" id="HBFC01033493">
    <property type="protein sequence ID" value="CAD8720681.1"/>
    <property type="molecule type" value="Transcribed_RNA"/>
</dbReference>
<evidence type="ECO:0008006" key="3">
    <source>
        <dbReference type="Google" id="ProtNLM"/>
    </source>
</evidence>
<dbReference type="AlphaFoldDB" id="A0A7S0SYY9"/>